<evidence type="ECO:0000259" key="8">
    <source>
        <dbReference type="Pfam" id="PF01957"/>
    </source>
</evidence>
<feature type="chain" id="PRO_5004220328" evidence="7">
    <location>
        <begin position="29"/>
        <end position="463"/>
    </location>
</feature>
<evidence type="ECO:0000256" key="7">
    <source>
        <dbReference type="SAM" id="SignalP"/>
    </source>
</evidence>
<reference evidence="11" key="1">
    <citation type="submission" date="2006-07" db="EMBL/GenBank/DDBJ databases">
        <title>Complete sequence of Thiomicrospira crunogena XCL-2.</title>
        <authorList>
            <consortium name="US DOE Joint Genome Institute"/>
            <person name="Copeland A."/>
            <person name="Lucas S."/>
            <person name="Lapidus A."/>
            <person name="Barry K."/>
            <person name="Detter J.C."/>
            <person name="Glavina del Rio T."/>
            <person name="Hammon N."/>
            <person name="Israni S."/>
            <person name="Dalin E."/>
            <person name="Tice H."/>
            <person name="Pitluck S."/>
            <person name="Chain P."/>
            <person name="Malfatti S."/>
            <person name="Shin M."/>
            <person name="Vergez L."/>
            <person name="Schmutz J."/>
            <person name="Larimer F."/>
            <person name="Land M."/>
            <person name="Hauser L."/>
            <person name="Kyrpides N."/>
            <person name="Lykidis A."/>
            <person name="Scott K.M."/>
            <person name="Sievert S."/>
            <person name="Kerfeld C."/>
            <person name="Freyermuth S."/>
            <person name="Dobrinski K."/>
            <person name="Boller A."/>
            <person name="Fitzpatrick K."/>
            <person name="Thoma P."/>
            <person name="Moore J."/>
            <person name="Richardson P."/>
        </authorList>
    </citation>
    <scope>NUCLEOTIDE SEQUENCE</scope>
    <source>
        <strain evidence="11">XCL-2</strain>
    </source>
</reference>
<dbReference type="CDD" id="cd07020">
    <property type="entry name" value="Clp_protease_NfeD_1"/>
    <property type="match status" value="1"/>
</dbReference>
<comment type="subcellular location">
    <subcellularLocation>
        <location evidence="1">Membrane</location>
        <topology evidence="1">Multi-pass membrane protein</topology>
    </subcellularLocation>
</comment>
<evidence type="ECO:0000259" key="10">
    <source>
        <dbReference type="Pfam" id="PF25145"/>
    </source>
</evidence>
<evidence type="ECO:0000256" key="6">
    <source>
        <dbReference type="SAM" id="Phobius"/>
    </source>
</evidence>
<keyword evidence="2 6" id="KW-0812">Transmembrane</keyword>
<dbReference type="Pfam" id="PF01957">
    <property type="entry name" value="NfeD"/>
    <property type="match status" value="1"/>
</dbReference>
<dbReference type="FunFam" id="3.90.226.10:FF:000089">
    <property type="entry name" value="Membrane-bound serine protease"/>
    <property type="match status" value="1"/>
</dbReference>
<dbReference type="PANTHER" id="PTHR33507">
    <property type="entry name" value="INNER MEMBRANE PROTEIN YBBJ"/>
    <property type="match status" value="1"/>
</dbReference>
<dbReference type="InterPro" id="IPR012340">
    <property type="entry name" value="NA-bd_OB-fold"/>
</dbReference>
<evidence type="ECO:0000259" key="9">
    <source>
        <dbReference type="Pfam" id="PF24961"/>
    </source>
</evidence>
<dbReference type="PANTHER" id="PTHR33507:SF4">
    <property type="entry name" value="NODULATION COMPETITIVENESS PROTEIN NFED"/>
    <property type="match status" value="1"/>
</dbReference>
<feature type="transmembrane region" description="Helical" evidence="6">
    <location>
        <begin position="311"/>
        <end position="328"/>
    </location>
</feature>
<evidence type="ECO:0000256" key="5">
    <source>
        <dbReference type="SAM" id="MobiDB-lite"/>
    </source>
</evidence>
<dbReference type="InterPro" id="IPR002810">
    <property type="entry name" value="NfeD-like_C"/>
</dbReference>
<evidence type="ECO:0000313" key="11">
    <source>
        <dbReference type="EMBL" id="ABB41541.1"/>
    </source>
</evidence>
<feature type="transmembrane region" description="Helical" evidence="6">
    <location>
        <begin position="335"/>
        <end position="353"/>
    </location>
</feature>
<dbReference type="InterPro" id="IPR052165">
    <property type="entry name" value="Membrane_assoc_protease"/>
</dbReference>
<dbReference type="Pfam" id="PF24961">
    <property type="entry name" value="NfeD_membrane"/>
    <property type="match status" value="1"/>
</dbReference>
<proteinExistence type="predicted"/>
<protein>
    <submittedName>
        <fullName evidence="11">Uncharacterized protein</fullName>
    </submittedName>
</protein>
<dbReference type="Gene3D" id="2.40.50.140">
    <property type="entry name" value="Nucleic acid-binding proteins"/>
    <property type="match status" value="1"/>
</dbReference>
<gene>
    <name evidence="11" type="ordered locus">Tcr_0946</name>
</gene>
<dbReference type="EMBL" id="CP000109">
    <property type="protein sequence ID" value="ABB41541.1"/>
    <property type="molecule type" value="Genomic_DNA"/>
</dbReference>
<dbReference type="Gene3D" id="3.90.226.10">
    <property type="entry name" value="2-enoyl-CoA Hydratase, Chain A, domain 1"/>
    <property type="match status" value="1"/>
</dbReference>
<dbReference type="GO" id="GO:0016020">
    <property type="term" value="C:membrane"/>
    <property type="evidence" value="ECO:0007669"/>
    <property type="project" value="UniProtKB-SubCell"/>
</dbReference>
<feature type="region of interest" description="Disordered" evidence="5">
    <location>
        <begin position="138"/>
        <end position="165"/>
    </location>
</feature>
<evidence type="ECO:0000256" key="3">
    <source>
        <dbReference type="ARBA" id="ARBA00022989"/>
    </source>
</evidence>
<dbReference type="AlphaFoldDB" id="Q31H32"/>
<dbReference type="InterPro" id="IPR056738">
    <property type="entry name" value="NfeD1b_N"/>
</dbReference>
<accession>Q31H32</accession>
<dbReference type="eggNOG" id="COG1030">
    <property type="taxonomic scope" value="Bacteria"/>
</dbReference>
<evidence type="ECO:0000256" key="1">
    <source>
        <dbReference type="ARBA" id="ARBA00004141"/>
    </source>
</evidence>
<evidence type="ECO:0000256" key="2">
    <source>
        <dbReference type="ARBA" id="ARBA00022692"/>
    </source>
</evidence>
<feature type="compositionally biased region" description="Polar residues" evidence="5">
    <location>
        <begin position="146"/>
        <end position="158"/>
    </location>
</feature>
<dbReference type="HOGENOM" id="CLU_024619_1_0_6"/>
<feature type="domain" description="NfeD-like C-terminal" evidence="8">
    <location>
        <begin position="399"/>
        <end position="453"/>
    </location>
</feature>
<keyword evidence="4 6" id="KW-0472">Membrane</keyword>
<dbReference type="SUPFAM" id="SSF52096">
    <property type="entry name" value="ClpP/crotonase"/>
    <property type="match status" value="1"/>
</dbReference>
<dbReference type="STRING" id="317025.Tcr_0946"/>
<dbReference type="InterPro" id="IPR056739">
    <property type="entry name" value="NfeD_membrane"/>
</dbReference>
<feature type="domain" description="NfeD1b N-terminal" evidence="10">
    <location>
        <begin position="39"/>
        <end position="229"/>
    </location>
</feature>
<dbReference type="Pfam" id="PF25145">
    <property type="entry name" value="NfeD1b_N"/>
    <property type="match status" value="1"/>
</dbReference>
<feature type="domain" description="NfeD integral membrane" evidence="9">
    <location>
        <begin position="266"/>
        <end position="383"/>
    </location>
</feature>
<sequence>MNHVVKLNTWMAWLIWLGVFLQSAPAFSAETTKTLHNQVVQLTVQDAIGPATVDYIERSLEKTAQQRAELVVIQLDTPGGLSSAMRSIIQAIARSPVPVATFVAPSGARAASAGTYILYASHIAAMAPGTNLGAATPVQMGGISLPNPSENSQKTPNEPASEEASKRKVINDAVAYIQGLAQLHNRNADWAEKAVREAASLPANEALKLNVIDVIADNLRDLLQQVDGKQVTLNGQTINLKTADANIVQLAPDWRSELLSVITNPNIAYILLLIGVYGLIFEFLNPGGIVPGTIGAIALVLALYAFQLLPINYAGMALILLGVGLMIGEAFEPSFGILGIGGTVAFVFGSIILMDTDAPGFGIDLSVIITFAVISALILIAVVHLALKSYRQPIVSGVQELVGAEARVVEDFDRQGHVIIHGEHWQAISQTPLKQNQMVKVTGLKNLTLTVEPVESTTEERSV</sequence>
<feature type="transmembrane region" description="Helical" evidence="6">
    <location>
        <begin position="365"/>
        <end position="387"/>
    </location>
</feature>
<keyword evidence="7" id="KW-0732">Signal</keyword>
<organism evidence="11">
    <name type="scientific">Hydrogenovibrio crunogenus (strain DSM 25203 / XCL-2)</name>
    <name type="common">Thiomicrospira crunogena</name>
    <dbReference type="NCBI Taxonomy" id="317025"/>
    <lineage>
        <taxon>Bacteria</taxon>
        <taxon>Pseudomonadati</taxon>
        <taxon>Pseudomonadota</taxon>
        <taxon>Gammaproteobacteria</taxon>
        <taxon>Thiotrichales</taxon>
        <taxon>Piscirickettsiaceae</taxon>
        <taxon>Hydrogenovibrio</taxon>
    </lineage>
</organism>
<dbReference type="KEGG" id="tcx:Tcr_0946"/>
<feature type="signal peptide" evidence="7">
    <location>
        <begin position="1"/>
        <end position="28"/>
    </location>
</feature>
<dbReference type="InterPro" id="IPR029045">
    <property type="entry name" value="ClpP/crotonase-like_dom_sf"/>
</dbReference>
<dbReference type="SUPFAM" id="SSF141322">
    <property type="entry name" value="NfeD domain-like"/>
    <property type="match status" value="1"/>
</dbReference>
<feature type="transmembrane region" description="Helical" evidence="6">
    <location>
        <begin position="267"/>
        <end position="284"/>
    </location>
</feature>
<keyword evidence="3 6" id="KW-1133">Transmembrane helix</keyword>
<evidence type="ECO:0000256" key="4">
    <source>
        <dbReference type="ARBA" id="ARBA00023136"/>
    </source>
</evidence>
<name>Q31H32_HYDCU</name>